<dbReference type="EMBL" id="JAENIO010000027">
    <property type="protein sequence ID" value="MBK1834590.1"/>
    <property type="molecule type" value="Genomic_DNA"/>
</dbReference>
<dbReference type="AlphaFoldDB" id="A0A934VN29"/>
<reference evidence="5" key="1">
    <citation type="submission" date="2021-01" db="EMBL/GenBank/DDBJ databases">
        <title>Modified the classification status of verrucomicrobia.</title>
        <authorList>
            <person name="Feng X."/>
        </authorList>
    </citation>
    <scope>NUCLEOTIDE SEQUENCE</scope>
    <source>
        <strain evidence="5">KCTC 12986</strain>
    </source>
</reference>
<comment type="caution">
    <text evidence="5">The sequence shown here is derived from an EMBL/GenBank/DDBJ whole genome shotgun (WGS) entry which is preliminary data.</text>
</comment>
<organism evidence="5 6">
    <name type="scientific">Roseibacillus ishigakijimensis</name>
    <dbReference type="NCBI Taxonomy" id="454146"/>
    <lineage>
        <taxon>Bacteria</taxon>
        <taxon>Pseudomonadati</taxon>
        <taxon>Verrucomicrobiota</taxon>
        <taxon>Verrucomicrobiia</taxon>
        <taxon>Verrucomicrobiales</taxon>
        <taxon>Verrucomicrobiaceae</taxon>
        <taxon>Roseibacillus</taxon>
    </lineage>
</organism>
<proteinExistence type="predicted"/>
<dbReference type="Proteomes" id="UP000604083">
    <property type="component" value="Unassembled WGS sequence"/>
</dbReference>
<gene>
    <name evidence="5" type="ORF">JIN78_11005</name>
</gene>
<keyword evidence="6" id="KW-1185">Reference proteome</keyword>
<evidence type="ECO:0000256" key="1">
    <source>
        <dbReference type="ARBA" id="ARBA00023237"/>
    </source>
</evidence>
<evidence type="ECO:0000259" key="4">
    <source>
        <dbReference type="Pfam" id="PF03968"/>
    </source>
</evidence>
<evidence type="ECO:0000313" key="5">
    <source>
        <dbReference type="EMBL" id="MBK1834590.1"/>
    </source>
</evidence>
<protein>
    <submittedName>
        <fullName evidence="5">LPS-assembly protein LptD</fullName>
    </submittedName>
</protein>
<dbReference type="GO" id="GO:1990351">
    <property type="term" value="C:transporter complex"/>
    <property type="evidence" value="ECO:0007669"/>
    <property type="project" value="TreeGrafter"/>
</dbReference>
<feature type="signal peptide" evidence="3">
    <location>
        <begin position="1"/>
        <end position="21"/>
    </location>
</feature>
<evidence type="ECO:0000256" key="3">
    <source>
        <dbReference type="SAM" id="SignalP"/>
    </source>
</evidence>
<evidence type="ECO:0000313" key="6">
    <source>
        <dbReference type="Proteomes" id="UP000604083"/>
    </source>
</evidence>
<dbReference type="RefSeq" id="WP_200392026.1">
    <property type="nucleotide sequence ID" value="NZ_JAENIO010000027.1"/>
</dbReference>
<accession>A0A934VN29</accession>
<dbReference type="PANTHER" id="PTHR30189:SF1">
    <property type="entry name" value="LPS-ASSEMBLY PROTEIN LPTD"/>
    <property type="match status" value="1"/>
</dbReference>
<dbReference type="InterPro" id="IPR005653">
    <property type="entry name" value="OstA-like_N"/>
</dbReference>
<keyword evidence="1" id="KW-0472">Membrane</keyword>
<feature type="compositionally biased region" description="Polar residues" evidence="2">
    <location>
        <begin position="22"/>
        <end position="33"/>
    </location>
</feature>
<evidence type="ECO:0000256" key="2">
    <source>
        <dbReference type="SAM" id="MobiDB-lite"/>
    </source>
</evidence>
<dbReference type="Pfam" id="PF03968">
    <property type="entry name" value="LptD_N"/>
    <property type="match status" value="1"/>
</dbReference>
<dbReference type="InterPro" id="IPR050218">
    <property type="entry name" value="LptD"/>
</dbReference>
<feature type="chain" id="PRO_5037509217" evidence="3">
    <location>
        <begin position="22"/>
        <end position="821"/>
    </location>
</feature>
<feature type="region of interest" description="Disordered" evidence="2">
    <location>
        <begin position="22"/>
        <end position="48"/>
    </location>
</feature>
<keyword evidence="1" id="KW-0998">Cell outer membrane</keyword>
<keyword evidence="3" id="KW-0732">Signal</keyword>
<sequence>MDDRLRTLLMLSLAAALPSTAQNRANAPAQTIPTLPEPETSAQPGEGLLMPETGLPNGFSFRADQLELVEGDSIKLAASGNILLRTNRGDVLRSQKAFLDYSEEANSAATFSGHVRLRSDNGIEIFADRAHLDEERKSIVFSGNVSAYQGTALHRGEEVIYQYERKELNTRNLRTSFAPLLLEAGQFQAQEREEGNFYQGRNAGVTTHDAEKPNYWMRGDEVTVIPGESVHFRNLRFYAADRQVFWLPGLTQDFDGEFNYRPTPGIRSNWGPYLLNQYSHDFGGLEDPATGLKNDPTHEATWHFDLYGQRGVGLGLDLDSYARKDNPNLGWISGYHIYDLDPGEQRSSESRDGFDDPNRYYLQARQRIDANWLPGAEGFIDLNSTLLSDRFFMEDFRPRDYTTDYQPDNTLIFSQAWEESQLLTAWTRFRLNEHYQSDLRLPEVVLDQVRRPILGSALLHESQNMVGLYREELADFREERLRREFAQPATTAARRRQIEGILADTGFARFHTYHEISYPLTLDSGLHLTPRLGAGHTRYHDVQGPLDSESRTHLHLSVDASLKFTRQYPDWISQKWGLDSALHVFQPYATATSLTTDNLDASLRPIDRLTPSTRPRALHLGRFSAIDDFADWQILRLGTRNRILTRRNGSSHQWLEVDSYIDIFGNDPEFDRAVSNFYTDVHWSPLPWLDLTLETQIPLFSSSNFTEIATGVDFMLDENTELSLNHRFLHDHPILRDSNRLEFNAYHRFNEEWGLGATQRWEFEDSTLEFQEYSLHRNLDSWIFTMGLFSRDNSGETEYGLLFGLTLTDFPTVSLPLQVDN</sequence>
<dbReference type="PANTHER" id="PTHR30189">
    <property type="entry name" value="LPS-ASSEMBLY PROTEIN"/>
    <property type="match status" value="1"/>
</dbReference>
<feature type="domain" description="Organic solvent tolerance-like N-terminal" evidence="4">
    <location>
        <begin position="124"/>
        <end position="174"/>
    </location>
</feature>
<name>A0A934VN29_9BACT</name>
<dbReference type="GO" id="GO:0009279">
    <property type="term" value="C:cell outer membrane"/>
    <property type="evidence" value="ECO:0007669"/>
    <property type="project" value="TreeGrafter"/>
</dbReference>
<dbReference type="Gene3D" id="2.60.450.10">
    <property type="entry name" value="Lipopolysaccharide (LPS) transport protein A like domain"/>
    <property type="match status" value="1"/>
</dbReference>